<dbReference type="Pfam" id="PF13407">
    <property type="entry name" value="Peripla_BP_4"/>
    <property type="match status" value="1"/>
</dbReference>
<gene>
    <name evidence="4" type="ORF">CK501_11450</name>
</gene>
<evidence type="ECO:0000313" key="5">
    <source>
        <dbReference type="Proteomes" id="UP000218896"/>
    </source>
</evidence>
<evidence type="ECO:0000256" key="2">
    <source>
        <dbReference type="ARBA" id="ARBA00007639"/>
    </source>
</evidence>
<reference evidence="4 5" key="1">
    <citation type="submission" date="2017-08" db="EMBL/GenBank/DDBJ databases">
        <title>Halovibrio sewagensis sp. nov., isolated from wastewater of high salinity.</title>
        <authorList>
            <person name="Dong X."/>
            <person name="Zhang G."/>
        </authorList>
    </citation>
    <scope>NUCLEOTIDE SEQUENCE [LARGE SCALE GENOMIC DNA]</scope>
    <source>
        <strain evidence="4 5">YL5-2</strain>
    </source>
</reference>
<dbReference type="GO" id="GO:0030246">
    <property type="term" value="F:carbohydrate binding"/>
    <property type="evidence" value="ECO:0007669"/>
    <property type="project" value="TreeGrafter"/>
</dbReference>
<comment type="subcellular location">
    <subcellularLocation>
        <location evidence="1">Periplasm</location>
    </subcellularLocation>
</comment>
<feature type="domain" description="Periplasmic binding protein" evidence="3">
    <location>
        <begin position="36"/>
        <end position="302"/>
    </location>
</feature>
<comment type="caution">
    <text evidence="4">The sequence shown here is derived from an EMBL/GenBank/DDBJ whole genome shotgun (WGS) entry which is preliminary data.</text>
</comment>
<dbReference type="GO" id="GO:0055085">
    <property type="term" value="P:transmembrane transport"/>
    <property type="evidence" value="ECO:0007669"/>
    <property type="project" value="UniProtKB-ARBA"/>
</dbReference>
<dbReference type="EMBL" id="NSKD01000005">
    <property type="protein sequence ID" value="PAU79810.1"/>
    <property type="molecule type" value="Genomic_DNA"/>
</dbReference>
<dbReference type="Proteomes" id="UP000218896">
    <property type="component" value="Unassembled WGS sequence"/>
</dbReference>
<protein>
    <recommendedName>
        <fullName evidence="3">Periplasmic binding protein domain-containing protein</fullName>
    </recommendedName>
</protein>
<dbReference type="SUPFAM" id="SSF53822">
    <property type="entry name" value="Periplasmic binding protein-like I"/>
    <property type="match status" value="1"/>
</dbReference>
<sequence>MALNLLGRVAMWQRAGLAVLVLVFLCTNTEAADRTFVVLGKSADDINFVDVLAGCQEQARLHGDRCVQGGAKGTAHFRGQNAALRSVIESGPDGIALSVTKGPFLAQNALSDPRADEPVLITFDSDFGPAFRDLRQAYVGPDNEQVGKELAQMLLETDSRPGKVCFLSSDPKDTNLKERIEGARRHLETRSAWSEAERCPLYNGDSVNGALKQLDFVLTKDVASAVISVGAWPVLAPERFSTVVTRARAKGSERVPILVATGSLRDVDFRLLANHKVDGFVSIDFREMGRRVYDTLSQLSDGDRVPDFIETPVVKVMSPIDATRDDESEHGSQH</sequence>
<proteinExistence type="inferred from homology"/>
<dbReference type="PANTHER" id="PTHR30036">
    <property type="entry name" value="D-XYLOSE-BINDING PERIPLASMIC PROTEIN"/>
    <property type="match status" value="1"/>
</dbReference>
<dbReference type="PANTHER" id="PTHR30036:SF7">
    <property type="entry name" value="ABC TRANSPORTER PERIPLASMIC-BINDING PROTEIN YPHF"/>
    <property type="match status" value="1"/>
</dbReference>
<evidence type="ECO:0000259" key="3">
    <source>
        <dbReference type="Pfam" id="PF13407"/>
    </source>
</evidence>
<organism evidence="4 5">
    <name type="scientific">Halovibrio salipaludis</name>
    <dbReference type="NCBI Taxonomy" id="2032626"/>
    <lineage>
        <taxon>Bacteria</taxon>
        <taxon>Pseudomonadati</taxon>
        <taxon>Pseudomonadota</taxon>
        <taxon>Gammaproteobacteria</taxon>
        <taxon>Oceanospirillales</taxon>
        <taxon>Halomonadaceae</taxon>
        <taxon>Halovibrio</taxon>
    </lineage>
</organism>
<dbReference type="AlphaFoldDB" id="A0A2A2F4S9"/>
<dbReference type="InterPro" id="IPR025997">
    <property type="entry name" value="SBP_2_dom"/>
</dbReference>
<keyword evidence="5" id="KW-1185">Reference proteome</keyword>
<accession>A0A2A2F4S9</accession>
<dbReference type="InterPro" id="IPR028082">
    <property type="entry name" value="Peripla_BP_I"/>
</dbReference>
<dbReference type="GO" id="GO:0030288">
    <property type="term" value="C:outer membrane-bounded periplasmic space"/>
    <property type="evidence" value="ECO:0007669"/>
    <property type="project" value="TreeGrafter"/>
</dbReference>
<evidence type="ECO:0000256" key="1">
    <source>
        <dbReference type="ARBA" id="ARBA00004418"/>
    </source>
</evidence>
<evidence type="ECO:0000313" key="4">
    <source>
        <dbReference type="EMBL" id="PAU79810.1"/>
    </source>
</evidence>
<dbReference type="Gene3D" id="3.40.50.2300">
    <property type="match status" value="2"/>
</dbReference>
<comment type="similarity">
    <text evidence="2">Belongs to the bacterial solute-binding protein 2 family.</text>
</comment>
<dbReference type="InterPro" id="IPR050555">
    <property type="entry name" value="Bact_Solute-Bind_Prot2"/>
</dbReference>
<name>A0A2A2F4S9_9GAMM</name>